<feature type="compositionally biased region" description="Polar residues" evidence="1">
    <location>
        <begin position="89"/>
        <end position="101"/>
    </location>
</feature>
<feature type="region of interest" description="Disordered" evidence="1">
    <location>
        <begin position="89"/>
        <end position="109"/>
    </location>
</feature>
<reference evidence="2 3" key="1">
    <citation type="submission" date="2017-04" db="EMBL/GenBank/DDBJ databases">
        <title>Draft genome sequence of Tuber borchii Vittad., a whitish edible truffle.</title>
        <authorList>
            <consortium name="DOE Joint Genome Institute"/>
            <person name="Murat C."/>
            <person name="Kuo A."/>
            <person name="Barry K.W."/>
            <person name="Clum A."/>
            <person name="Dockter R.B."/>
            <person name="Fauchery L."/>
            <person name="Iotti M."/>
            <person name="Kohler A."/>
            <person name="Labutti K."/>
            <person name="Lindquist E.A."/>
            <person name="Lipzen A."/>
            <person name="Ohm R.A."/>
            <person name="Wang M."/>
            <person name="Grigoriev I.V."/>
            <person name="Zambonelli A."/>
            <person name="Martin F.M."/>
        </authorList>
    </citation>
    <scope>NUCLEOTIDE SEQUENCE [LARGE SCALE GENOMIC DNA]</scope>
    <source>
        <strain evidence="2 3">Tbo3840</strain>
    </source>
</reference>
<gene>
    <name evidence="2" type="ORF">B9Z19DRAFT_1130378</name>
</gene>
<evidence type="ECO:0000313" key="2">
    <source>
        <dbReference type="EMBL" id="PUU76056.1"/>
    </source>
</evidence>
<comment type="caution">
    <text evidence="2">The sequence shown here is derived from an EMBL/GenBank/DDBJ whole genome shotgun (WGS) entry which is preliminary data.</text>
</comment>
<evidence type="ECO:0000313" key="3">
    <source>
        <dbReference type="Proteomes" id="UP000244722"/>
    </source>
</evidence>
<accession>A0A2T6ZKS7</accession>
<keyword evidence="3" id="KW-1185">Reference proteome</keyword>
<protein>
    <submittedName>
        <fullName evidence="2">Uncharacterized protein</fullName>
    </submittedName>
</protein>
<organism evidence="2 3">
    <name type="scientific">Tuber borchii</name>
    <name type="common">White truffle</name>
    <dbReference type="NCBI Taxonomy" id="42251"/>
    <lineage>
        <taxon>Eukaryota</taxon>
        <taxon>Fungi</taxon>
        <taxon>Dikarya</taxon>
        <taxon>Ascomycota</taxon>
        <taxon>Pezizomycotina</taxon>
        <taxon>Pezizomycetes</taxon>
        <taxon>Pezizales</taxon>
        <taxon>Tuberaceae</taxon>
        <taxon>Tuber</taxon>
    </lineage>
</organism>
<name>A0A2T6ZKS7_TUBBO</name>
<dbReference type="AlphaFoldDB" id="A0A2T6ZKS7"/>
<feature type="compositionally biased region" description="Basic and acidic residues" evidence="1">
    <location>
        <begin position="19"/>
        <end position="31"/>
    </location>
</feature>
<evidence type="ECO:0000256" key="1">
    <source>
        <dbReference type="SAM" id="MobiDB-lite"/>
    </source>
</evidence>
<sequence>MKFPPSPRTHSPLGVVSQDRNKGKLDGKGDFHDAWNSSVERVQDGALIELDWPGRNGLLHGKRQVSPTTGMKLMHLEENLVAIELNNSAGHESHDSSSNIGQAACLPRF</sequence>
<dbReference type="Proteomes" id="UP000244722">
    <property type="component" value="Unassembled WGS sequence"/>
</dbReference>
<proteinExistence type="predicted"/>
<dbReference type="EMBL" id="NESQ01000205">
    <property type="protein sequence ID" value="PUU76056.1"/>
    <property type="molecule type" value="Genomic_DNA"/>
</dbReference>
<feature type="region of interest" description="Disordered" evidence="1">
    <location>
        <begin position="1"/>
        <end position="31"/>
    </location>
</feature>